<feature type="domain" description="F-box" evidence="1">
    <location>
        <begin position="1"/>
        <end position="44"/>
    </location>
</feature>
<dbReference type="Gene3D" id="1.20.1280.50">
    <property type="match status" value="1"/>
</dbReference>
<dbReference type="AlphaFoldDB" id="A0A178UCG4"/>
<dbReference type="InterPro" id="IPR057499">
    <property type="entry name" value="Kelch_FKB95"/>
</dbReference>
<organism evidence="2 3">
    <name type="scientific">Arabidopsis thaliana</name>
    <name type="common">Mouse-ear cress</name>
    <dbReference type="NCBI Taxonomy" id="3702"/>
    <lineage>
        <taxon>Eukaryota</taxon>
        <taxon>Viridiplantae</taxon>
        <taxon>Streptophyta</taxon>
        <taxon>Embryophyta</taxon>
        <taxon>Tracheophyta</taxon>
        <taxon>Spermatophyta</taxon>
        <taxon>Magnoliopsida</taxon>
        <taxon>eudicotyledons</taxon>
        <taxon>Gunneridae</taxon>
        <taxon>Pentapetalae</taxon>
        <taxon>rosids</taxon>
        <taxon>malvids</taxon>
        <taxon>Brassicales</taxon>
        <taxon>Brassicaceae</taxon>
        <taxon>Camelineae</taxon>
        <taxon>Arabidopsis</taxon>
    </lineage>
</organism>
<dbReference type="InterPro" id="IPR036047">
    <property type="entry name" value="F-box-like_dom_sf"/>
</dbReference>
<dbReference type="SUPFAM" id="SSF117281">
    <property type="entry name" value="Kelch motif"/>
    <property type="match status" value="1"/>
</dbReference>
<evidence type="ECO:0000259" key="1">
    <source>
        <dbReference type="PROSITE" id="PS50181"/>
    </source>
</evidence>
<dbReference type="PANTHER" id="PTHR24414:SF184">
    <property type="entry name" value="GALACTOSE OXIDASE_KELCH REPEAT SUPERFAMILY PROTEIN"/>
    <property type="match status" value="1"/>
</dbReference>
<dbReference type="Proteomes" id="UP000078284">
    <property type="component" value="Chromosome 5"/>
</dbReference>
<dbReference type="SUPFAM" id="SSF81383">
    <property type="entry name" value="F-box domain"/>
    <property type="match status" value="1"/>
</dbReference>
<dbReference type="CDD" id="cd22152">
    <property type="entry name" value="F-box_AtAFR-like"/>
    <property type="match status" value="1"/>
</dbReference>
<evidence type="ECO:0000313" key="3">
    <source>
        <dbReference type="Proteomes" id="UP000078284"/>
    </source>
</evidence>
<accession>A0A178UCG4</accession>
<gene>
    <name evidence="2" type="ordered locus">AXX17_At5g50030</name>
</gene>
<dbReference type="EMBL" id="LUHQ01000005">
    <property type="protein sequence ID" value="OAO91473.1"/>
    <property type="molecule type" value="Genomic_DNA"/>
</dbReference>
<dbReference type="SMART" id="SM00256">
    <property type="entry name" value="FBOX"/>
    <property type="match status" value="1"/>
</dbReference>
<reference evidence="3" key="1">
    <citation type="journal article" date="2016" name="Proc. Natl. Acad. Sci. U.S.A.">
        <title>Chromosome-level assembly of Arabidopsis thaliana Ler reveals the extent of translocation and inversion polymorphisms.</title>
        <authorList>
            <person name="Zapata L."/>
            <person name="Ding J."/>
            <person name="Willing E.M."/>
            <person name="Hartwig B."/>
            <person name="Bezdan D."/>
            <person name="Jiao W.B."/>
            <person name="Patel V."/>
            <person name="Velikkakam James G."/>
            <person name="Koornneef M."/>
            <person name="Ossowski S."/>
            <person name="Schneeberger K."/>
        </authorList>
    </citation>
    <scope>NUCLEOTIDE SEQUENCE [LARGE SCALE GENOMIC DNA]</scope>
    <source>
        <strain evidence="3">cv. Landsberg erecta</strain>
    </source>
</reference>
<protein>
    <recommendedName>
        <fullName evidence="1">F-box domain-containing protein</fullName>
    </recommendedName>
</protein>
<dbReference type="Pfam" id="PF25210">
    <property type="entry name" value="Kelch_FKB95"/>
    <property type="match status" value="1"/>
</dbReference>
<dbReference type="InterPro" id="IPR001810">
    <property type="entry name" value="F-box_dom"/>
</dbReference>
<dbReference type="PANTHER" id="PTHR24414">
    <property type="entry name" value="F-BOX/KELCH-REPEAT PROTEIN SKIP4"/>
    <property type="match status" value="1"/>
</dbReference>
<dbReference type="InterPro" id="IPR015915">
    <property type="entry name" value="Kelch-typ_b-propeller"/>
</dbReference>
<comment type="caution">
    <text evidence="2">The sequence shown here is derived from an EMBL/GenBank/DDBJ whole genome shotgun (WGS) entry which is preliminary data.</text>
</comment>
<dbReference type="InterPro" id="IPR050354">
    <property type="entry name" value="F-box/kelch-repeat_ARATH"/>
</dbReference>
<dbReference type="PROSITE" id="PS50181">
    <property type="entry name" value="FBOX"/>
    <property type="match status" value="1"/>
</dbReference>
<sequence>MSSLPDDLLLSIFARISRLYYPTLSLVSKSFRSLLASPDLYKARSLLGHTESCLYVCFHFDSGPNTHWFTLCRKPDGTLTNDTSKKKKSNGYGLATVPIPHSPPANFSSLVAVGSDIYNIGGSIYLGPSSSSVSILDSQSHMWREAPSLRVELMSHSASVLDRKIYVAGSYKDGNGDSNSCKNLFEVFDTKTQVWHPEPIPCSKTKGIFYSKSACIDGKFHVETTHGVVYAYKEGRWDKAIPTMFGMRASYSFCEMNNVLFYIHRGVFRWYDTKLRMWRILKGLLGLPSLPENMFVRLADYGGKMAVLWEEDRPSCGAGGRDEMMIWCAVIALKRHLNFSFWGKVEWFDHVLTVPKQHVFVKALTASL</sequence>
<dbReference type="Pfam" id="PF00646">
    <property type="entry name" value="F-box"/>
    <property type="match status" value="1"/>
</dbReference>
<proteinExistence type="predicted"/>
<name>A0A178UCG4_ARATH</name>
<evidence type="ECO:0000313" key="2">
    <source>
        <dbReference type="EMBL" id="OAO91473.1"/>
    </source>
</evidence>
<dbReference type="ExpressionAtlas" id="A0A178UCG4">
    <property type="expression patterns" value="baseline and differential"/>
</dbReference>
<dbReference type="Gene3D" id="2.120.10.80">
    <property type="entry name" value="Kelch-type beta propeller"/>
    <property type="match status" value="1"/>
</dbReference>